<accession>A0A3D9L1R2</accession>
<sequence length="160" mass="17633">MKRLLLVVFVCSMVVSCAPEEDNTRSSSYLLHRANYNPVKGEIVVTELAPGKLQFHIQLENTSEGYVHPAHLHFGDISEVGELAFRLEPVDGATGESLTVLDQQSLPDGSLLTYDSFLDMDGSIKIHMNDGYFKHMVLAFGNVGQNEDYLFDGVAVCTGH</sequence>
<protein>
    <recommendedName>
        <fullName evidence="4">CHRD domain-containing protein</fullName>
    </recommendedName>
</protein>
<evidence type="ECO:0008006" key="4">
    <source>
        <dbReference type="Google" id="ProtNLM"/>
    </source>
</evidence>
<organism evidence="2 3">
    <name type="scientific">Marinoscillum furvescens DSM 4134</name>
    <dbReference type="NCBI Taxonomy" id="1122208"/>
    <lineage>
        <taxon>Bacteria</taxon>
        <taxon>Pseudomonadati</taxon>
        <taxon>Bacteroidota</taxon>
        <taxon>Cytophagia</taxon>
        <taxon>Cytophagales</taxon>
        <taxon>Reichenbachiellaceae</taxon>
        <taxon>Marinoscillum</taxon>
    </lineage>
</organism>
<dbReference type="GO" id="GO:0006801">
    <property type="term" value="P:superoxide metabolic process"/>
    <property type="evidence" value="ECO:0007669"/>
    <property type="project" value="InterPro"/>
</dbReference>
<dbReference type="EMBL" id="QREG01000013">
    <property type="protein sequence ID" value="RED97037.1"/>
    <property type="molecule type" value="Genomic_DNA"/>
</dbReference>
<evidence type="ECO:0000313" key="2">
    <source>
        <dbReference type="EMBL" id="RED97037.1"/>
    </source>
</evidence>
<dbReference type="GO" id="GO:0046872">
    <property type="term" value="F:metal ion binding"/>
    <property type="evidence" value="ECO:0007669"/>
    <property type="project" value="InterPro"/>
</dbReference>
<name>A0A3D9L1R2_MARFU</name>
<comment type="caution">
    <text evidence="2">The sequence shown here is derived from an EMBL/GenBank/DDBJ whole genome shotgun (WGS) entry which is preliminary data.</text>
</comment>
<evidence type="ECO:0000256" key="1">
    <source>
        <dbReference type="ARBA" id="ARBA00010457"/>
    </source>
</evidence>
<reference evidence="2 3" key="1">
    <citation type="submission" date="2018-07" db="EMBL/GenBank/DDBJ databases">
        <title>Genomic Encyclopedia of Type Strains, Phase IV (KMG-IV): sequencing the most valuable type-strain genomes for metagenomic binning, comparative biology and taxonomic classification.</title>
        <authorList>
            <person name="Goeker M."/>
        </authorList>
    </citation>
    <scope>NUCLEOTIDE SEQUENCE [LARGE SCALE GENOMIC DNA]</scope>
    <source>
        <strain evidence="2 3">DSM 4134</strain>
    </source>
</reference>
<dbReference type="SUPFAM" id="SSF49329">
    <property type="entry name" value="Cu,Zn superoxide dismutase-like"/>
    <property type="match status" value="1"/>
</dbReference>
<dbReference type="AlphaFoldDB" id="A0A3D9L1R2"/>
<dbReference type="OrthoDB" id="1451403at2"/>
<evidence type="ECO:0000313" key="3">
    <source>
        <dbReference type="Proteomes" id="UP000256779"/>
    </source>
</evidence>
<dbReference type="InterPro" id="IPR036423">
    <property type="entry name" value="SOD-like_Cu/Zn_dom_sf"/>
</dbReference>
<gene>
    <name evidence="2" type="ORF">C7460_11386</name>
</gene>
<dbReference type="PROSITE" id="PS51257">
    <property type="entry name" value="PROKAR_LIPOPROTEIN"/>
    <property type="match status" value="1"/>
</dbReference>
<comment type="similarity">
    <text evidence="1">Belongs to the Cu-Zn superoxide dismutase family.</text>
</comment>
<dbReference type="RefSeq" id="WP_147302960.1">
    <property type="nucleotide sequence ID" value="NZ_QREG01000013.1"/>
</dbReference>
<dbReference type="Proteomes" id="UP000256779">
    <property type="component" value="Unassembled WGS sequence"/>
</dbReference>
<keyword evidence="3" id="KW-1185">Reference proteome</keyword>
<proteinExistence type="inferred from homology"/>